<name>A0ABS2MU86_9FIRM</name>
<protein>
    <recommendedName>
        <fullName evidence="3">SPOR domain-containing protein</fullName>
    </recommendedName>
</protein>
<dbReference type="EMBL" id="JAFBDT010000032">
    <property type="protein sequence ID" value="MBM7562832.1"/>
    <property type="molecule type" value="Genomic_DNA"/>
</dbReference>
<reference evidence="1 2" key="1">
    <citation type="submission" date="2021-01" db="EMBL/GenBank/DDBJ databases">
        <title>Genomic Encyclopedia of Type Strains, Phase IV (KMG-IV): sequencing the most valuable type-strain genomes for metagenomic binning, comparative biology and taxonomic classification.</title>
        <authorList>
            <person name="Goeker M."/>
        </authorList>
    </citation>
    <scope>NUCLEOTIDE SEQUENCE [LARGE SCALE GENOMIC DNA]</scope>
    <source>
        <strain evidence="1 2">DSM 24436</strain>
    </source>
</reference>
<evidence type="ECO:0000313" key="2">
    <source>
        <dbReference type="Proteomes" id="UP000767854"/>
    </source>
</evidence>
<dbReference type="RefSeq" id="WP_204665259.1">
    <property type="nucleotide sequence ID" value="NZ_JAFBDT010000032.1"/>
</dbReference>
<comment type="caution">
    <text evidence="1">The sequence shown here is derived from an EMBL/GenBank/DDBJ whole genome shotgun (WGS) entry which is preliminary data.</text>
</comment>
<gene>
    <name evidence="1" type="ORF">JOC49_002405</name>
</gene>
<evidence type="ECO:0008006" key="3">
    <source>
        <dbReference type="Google" id="ProtNLM"/>
    </source>
</evidence>
<proteinExistence type="predicted"/>
<dbReference type="Proteomes" id="UP000767854">
    <property type="component" value="Unassembled WGS sequence"/>
</dbReference>
<accession>A0ABS2MU86</accession>
<organism evidence="1 2">
    <name type="scientific">Fusibacter tunisiensis</name>
    <dbReference type="NCBI Taxonomy" id="1008308"/>
    <lineage>
        <taxon>Bacteria</taxon>
        <taxon>Bacillati</taxon>
        <taxon>Bacillota</taxon>
        <taxon>Clostridia</taxon>
        <taxon>Eubacteriales</taxon>
        <taxon>Eubacteriales Family XII. Incertae Sedis</taxon>
        <taxon>Fusibacter</taxon>
    </lineage>
</organism>
<sequence length="112" mass="13278">MLVKMRPQYFDNFFLNLYPYVQPSMAHAKRPILLYIMTLGGEVDMPTFNKIKNILYYETRVLKDEQGTFIIEMGQFETEEAAQELVETLTVDFDESFIIEERQENDIPNQIQ</sequence>
<evidence type="ECO:0000313" key="1">
    <source>
        <dbReference type="EMBL" id="MBM7562832.1"/>
    </source>
</evidence>
<keyword evidence="2" id="KW-1185">Reference proteome</keyword>